<evidence type="ECO:0000256" key="1">
    <source>
        <dbReference type="ARBA" id="ARBA00004651"/>
    </source>
</evidence>
<dbReference type="CDD" id="cd17489">
    <property type="entry name" value="MFS_YfcJ_like"/>
    <property type="match status" value="1"/>
</dbReference>
<feature type="transmembrane region" description="Helical" evidence="6">
    <location>
        <begin position="107"/>
        <end position="127"/>
    </location>
</feature>
<comment type="subcellular location">
    <subcellularLocation>
        <location evidence="1">Cell membrane</location>
        <topology evidence="1">Multi-pass membrane protein</topology>
    </subcellularLocation>
</comment>
<evidence type="ECO:0000259" key="7">
    <source>
        <dbReference type="PROSITE" id="PS50850"/>
    </source>
</evidence>
<dbReference type="GO" id="GO:0005886">
    <property type="term" value="C:plasma membrane"/>
    <property type="evidence" value="ECO:0007669"/>
    <property type="project" value="UniProtKB-SubCell"/>
</dbReference>
<dbReference type="Proteomes" id="UP000234748">
    <property type="component" value="Unassembled WGS sequence"/>
</dbReference>
<comment type="caution">
    <text evidence="8">The sequence shown here is derived from an EMBL/GenBank/DDBJ whole genome shotgun (WGS) entry which is preliminary data.</text>
</comment>
<protein>
    <submittedName>
        <fullName evidence="8">MFS transporter</fullName>
    </submittedName>
</protein>
<gene>
    <name evidence="8" type="ORF">CUU66_20235</name>
</gene>
<dbReference type="EMBL" id="PGUY01000065">
    <property type="protein sequence ID" value="PLT28130.1"/>
    <property type="molecule type" value="Genomic_DNA"/>
</dbReference>
<dbReference type="PANTHER" id="PTHR23531">
    <property type="entry name" value="QUINOLENE RESISTANCE PROTEIN NORA"/>
    <property type="match status" value="1"/>
</dbReference>
<feature type="transmembrane region" description="Helical" evidence="6">
    <location>
        <begin position="47"/>
        <end position="65"/>
    </location>
</feature>
<dbReference type="OrthoDB" id="9814001at2"/>
<evidence type="ECO:0000256" key="6">
    <source>
        <dbReference type="SAM" id="Phobius"/>
    </source>
</evidence>
<keyword evidence="5 6" id="KW-0472">Membrane</keyword>
<evidence type="ECO:0000256" key="5">
    <source>
        <dbReference type="ARBA" id="ARBA00023136"/>
    </source>
</evidence>
<dbReference type="AlphaFoldDB" id="A0A2N5M1A2"/>
<name>A0A2N5M1A2_9BACI</name>
<keyword evidence="9" id="KW-1185">Reference proteome</keyword>
<feature type="transmembrane region" description="Helical" evidence="6">
    <location>
        <begin position="12"/>
        <end position="35"/>
    </location>
</feature>
<keyword evidence="2" id="KW-0813">Transport</keyword>
<dbReference type="InterPro" id="IPR011701">
    <property type="entry name" value="MFS"/>
</dbReference>
<dbReference type="PROSITE" id="PS50850">
    <property type="entry name" value="MFS"/>
    <property type="match status" value="1"/>
</dbReference>
<dbReference type="InterPro" id="IPR052714">
    <property type="entry name" value="MFS_Exporter"/>
</dbReference>
<evidence type="ECO:0000313" key="9">
    <source>
        <dbReference type="Proteomes" id="UP000234748"/>
    </source>
</evidence>
<proteinExistence type="predicted"/>
<feature type="transmembrane region" description="Helical" evidence="6">
    <location>
        <begin position="214"/>
        <end position="237"/>
    </location>
</feature>
<dbReference type="Pfam" id="PF07690">
    <property type="entry name" value="MFS_1"/>
    <property type="match status" value="1"/>
</dbReference>
<keyword evidence="3 6" id="KW-0812">Transmembrane</keyword>
<evidence type="ECO:0000256" key="3">
    <source>
        <dbReference type="ARBA" id="ARBA00022692"/>
    </source>
</evidence>
<dbReference type="SUPFAM" id="SSF103473">
    <property type="entry name" value="MFS general substrate transporter"/>
    <property type="match status" value="1"/>
</dbReference>
<dbReference type="GO" id="GO:0022857">
    <property type="term" value="F:transmembrane transporter activity"/>
    <property type="evidence" value="ECO:0007669"/>
    <property type="project" value="InterPro"/>
</dbReference>
<feature type="transmembrane region" description="Helical" evidence="6">
    <location>
        <begin position="299"/>
        <end position="322"/>
    </location>
</feature>
<organism evidence="8 9">
    <name type="scientific">Peribacillus deserti</name>
    <dbReference type="NCBI Taxonomy" id="673318"/>
    <lineage>
        <taxon>Bacteria</taxon>
        <taxon>Bacillati</taxon>
        <taxon>Bacillota</taxon>
        <taxon>Bacilli</taxon>
        <taxon>Bacillales</taxon>
        <taxon>Bacillaceae</taxon>
        <taxon>Peribacillus</taxon>
    </lineage>
</organism>
<feature type="transmembrane region" description="Helical" evidence="6">
    <location>
        <begin position="243"/>
        <end position="264"/>
    </location>
</feature>
<accession>A0A2N5M1A2</accession>
<sequence>MAKPKLWTKEFLSISFASFFIFLIFYMLTVTLPIYITDELHGSGKNIGIIIPIFVVSAIIFRPFSGIWLDTIGQKKTLFIGVVIFLMGAFLYFPAKSMALMLIVRVIHGIGFGMATTATGAIAAHIIPKERRGEGMGYYATFMNLAMVIGPFLGLTIIGASGYETLFVFSAIFSVLAVVCTLMLKLPQPNRHKAVEDSMKKTIRLSDFFEGKTLPIALVAFALSFVYSGVLSFISVYARELNLVTAASFFFVIYAAFLLISRPFTGRWFDAYGENFVIYPCIILFGLGVWVLSQVSSSFMLLLAGALIGMGFGTLVSCFQTIAVHSSPASRKGIATATFFVVFDSGFAAGSFVLGIIATYTGYSAIFTIGSIIVLFSLGLYYLLHGRKAKGIMNNIESSI</sequence>
<evidence type="ECO:0000256" key="2">
    <source>
        <dbReference type="ARBA" id="ARBA00022448"/>
    </source>
</evidence>
<keyword evidence="4 6" id="KW-1133">Transmembrane helix</keyword>
<dbReference type="PANTHER" id="PTHR23531:SF2">
    <property type="entry name" value="PERMEASE"/>
    <property type="match status" value="1"/>
</dbReference>
<dbReference type="InterPro" id="IPR036259">
    <property type="entry name" value="MFS_trans_sf"/>
</dbReference>
<feature type="transmembrane region" description="Helical" evidence="6">
    <location>
        <begin position="334"/>
        <end position="357"/>
    </location>
</feature>
<feature type="transmembrane region" description="Helical" evidence="6">
    <location>
        <begin position="363"/>
        <end position="384"/>
    </location>
</feature>
<feature type="transmembrane region" description="Helical" evidence="6">
    <location>
        <begin position="276"/>
        <end position="293"/>
    </location>
</feature>
<feature type="transmembrane region" description="Helical" evidence="6">
    <location>
        <begin position="77"/>
        <end position="95"/>
    </location>
</feature>
<evidence type="ECO:0000313" key="8">
    <source>
        <dbReference type="EMBL" id="PLT28130.1"/>
    </source>
</evidence>
<dbReference type="RefSeq" id="WP_101645205.1">
    <property type="nucleotide sequence ID" value="NZ_PGUY01000065.1"/>
</dbReference>
<feature type="transmembrane region" description="Helical" evidence="6">
    <location>
        <begin position="139"/>
        <end position="160"/>
    </location>
</feature>
<dbReference type="InterPro" id="IPR020846">
    <property type="entry name" value="MFS_dom"/>
</dbReference>
<feature type="transmembrane region" description="Helical" evidence="6">
    <location>
        <begin position="166"/>
        <end position="184"/>
    </location>
</feature>
<feature type="domain" description="Major facilitator superfamily (MFS) profile" evidence="7">
    <location>
        <begin position="10"/>
        <end position="388"/>
    </location>
</feature>
<dbReference type="Gene3D" id="1.20.1250.20">
    <property type="entry name" value="MFS general substrate transporter like domains"/>
    <property type="match status" value="1"/>
</dbReference>
<evidence type="ECO:0000256" key="4">
    <source>
        <dbReference type="ARBA" id="ARBA00022989"/>
    </source>
</evidence>
<reference evidence="8 9" key="1">
    <citation type="submission" date="2017-11" db="EMBL/GenBank/DDBJ databases">
        <title>Comparitive Functional Genomics of Dry Heat Resistant strains isolated from the Viking Spacecraft.</title>
        <authorList>
            <person name="Seuylemezian A."/>
            <person name="Cooper K."/>
            <person name="Vaishampayan P."/>
        </authorList>
    </citation>
    <scope>NUCLEOTIDE SEQUENCE [LARGE SCALE GENOMIC DNA]</scope>
    <source>
        <strain evidence="8 9">V1-29</strain>
    </source>
</reference>